<evidence type="ECO:0000313" key="10">
    <source>
        <dbReference type="EMBL" id="TGL58182.1"/>
    </source>
</evidence>
<comment type="function">
    <text evidence="7 9">Catalyzes the formation of 6,7-dimethyl-8-ribityllumazine by condensation of 5-amino-6-(D-ribitylamino)uracil with 3,4-dihydroxy-2-butanone 4-phosphate. This is the penultimate step in the biosynthesis of riboflavin.</text>
</comment>
<evidence type="ECO:0000256" key="9">
    <source>
        <dbReference type="HAMAP-Rule" id="MF_00178"/>
    </source>
</evidence>
<dbReference type="GO" id="GO:0009231">
    <property type="term" value="P:riboflavin biosynthetic process"/>
    <property type="evidence" value="ECO:0007669"/>
    <property type="project" value="UniProtKB-UniRule"/>
</dbReference>
<keyword evidence="5 9" id="KW-0808">Transferase</keyword>
<dbReference type="UniPathway" id="UPA00275">
    <property type="reaction ID" value="UER00404"/>
</dbReference>
<dbReference type="CDD" id="cd09209">
    <property type="entry name" value="Lumazine_synthase-I"/>
    <property type="match status" value="1"/>
</dbReference>
<evidence type="ECO:0000256" key="3">
    <source>
        <dbReference type="ARBA" id="ARBA00012664"/>
    </source>
</evidence>
<proteinExistence type="inferred from homology"/>
<dbReference type="PANTHER" id="PTHR21058">
    <property type="entry name" value="6,7-DIMETHYL-8-RIBITYLLUMAZINE SYNTHASE DMRL SYNTHASE LUMAZINE SYNTHASE"/>
    <property type="match status" value="1"/>
</dbReference>
<name>A0A4R9K0G6_9LEPT</name>
<feature type="binding site" evidence="9">
    <location>
        <begin position="89"/>
        <end position="90"/>
    </location>
    <ligand>
        <name>(2S)-2-hydroxy-3-oxobutyl phosphate</name>
        <dbReference type="ChEBI" id="CHEBI:58830"/>
    </ligand>
</feature>
<comment type="similarity">
    <text evidence="2 9">Belongs to the DMRL synthase family.</text>
</comment>
<dbReference type="GO" id="GO:0005829">
    <property type="term" value="C:cytosol"/>
    <property type="evidence" value="ECO:0007669"/>
    <property type="project" value="TreeGrafter"/>
</dbReference>
<dbReference type="Gene3D" id="3.40.50.960">
    <property type="entry name" value="Lumazine/riboflavin synthase"/>
    <property type="match status" value="1"/>
</dbReference>
<dbReference type="FunFam" id="3.40.50.960:FF:000001">
    <property type="entry name" value="6,7-dimethyl-8-ribityllumazine synthase"/>
    <property type="match status" value="1"/>
</dbReference>
<gene>
    <name evidence="9" type="primary">ribH</name>
    <name evidence="10" type="ORF">EHQ58_12440</name>
</gene>
<evidence type="ECO:0000256" key="6">
    <source>
        <dbReference type="ARBA" id="ARBA00048785"/>
    </source>
</evidence>
<evidence type="ECO:0000313" key="11">
    <source>
        <dbReference type="Proteomes" id="UP000297693"/>
    </source>
</evidence>
<dbReference type="GO" id="GO:0009349">
    <property type="term" value="C:riboflavin synthase complex"/>
    <property type="evidence" value="ECO:0007669"/>
    <property type="project" value="UniProtKB-UniRule"/>
</dbReference>
<dbReference type="OrthoDB" id="9809709at2"/>
<dbReference type="SUPFAM" id="SSF52121">
    <property type="entry name" value="Lumazine synthase"/>
    <property type="match status" value="1"/>
</dbReference>
<dbReference type="RefSeq" id="WP_135624200.1">
    <property type="nucleotide sequence ID" value="NZ_RQGD01000034.1"/>
</dbReference>
<dbReference type="GO" id="GO:0000906">
    <property type="term" value="F:6,7-dimethyl-8-ribityllumazine synthase activity"/>
    <property type="evidence" value="ECO:0007669"/>
    <property type="project" value="UniProtKB-UniRule"/>
</dbReference>
<comment type="catalytic activity">
    <reaction evidence="6 9">
        <text>(2S)-2-hydroxy-3-oxobutyl phosphate + 5-amino-6-(D-ribitylamino)uracil = 6,7-dimethyl-8-(1-D-ribityl)lumazine + phosphate + 2 H2O + H(+)</text>
        <dbReference type="Rhea" id="RHEA:26152"/>
        <dbReference type="ChEBI" id="CHEBI:15377"/>
        <dbReference type="ChEBI" id="CHEBI:15378"/>
        <dbReference type="ChEBI" id="CHEBI:15934"/>
        <dbReference type="ChEBI" id="CHEBI:43474"/>
        <dbReference type="ChEBI" id="CHEBI:58201"/>
        <dbReference type="ChEBI" id="CHEBI:58830"/>
        <dbReference type="EC" id="2.5.1.78"/>
    </reaction>
</comment>
<keyword evidence="4 9" id="KW-0686">Riboflavin biosynthesis</keyword>
<evidence type="ECO:0000256" key="2">
    <source>
        <dbReference type="ARBA" id="ARBA00007424"/>
    </source>
</evidence>
<dbReference type="Pfam" id="PF00885">
    <property type="entry name" value="DMRL_synthase"/>
    <property type="match status" value="1"/>
</dbReference>
<dbReference type="Proteomes" id="UP000297693">
    <property type="component" value="Unassembled WGS sequence"/>
</dbReference>
<dbReference type="EMBL" id="RQGD01000034">
    <property type="protein sequence ID" value="TGL58182.1"/>
    <property type="molecule type" value="Genomic_DNA"/>
</dbReference>
<feature type="active site" description="Proton donor" evidence="9">
    <location>
        <position position="92"/>
    </location>
</feature>
<feature type="binding site" evidence="9">
    <location>
        <position position="24"/>
    </location>
    <ligand>
        <name>5-amino-6-(D-ribitylamino)uracil</name>
        <dbReference type="ChEBI" id="CHEBI:15934"/>
    </ligand>
</feature>
<dbReference type="InterPro" id="IPR036467">
    <property type="entry name" value="LS/RS_sf"/>
</dbReference>
<feature type="binding site" evidence="9">
    <location>
        <begin position="84"/>
        <end position="86"/>
    </location>
    <ligand>
        <name>5-amino-6-(D-ribitylamino)uracil</name>
        <dbReference type="ChEBI" id="CHEBI:15934"/>
    </ligand>
</feature>
<evidence type="ECO:0000256" key="8">
    <source>
        <dbReference type="ARBA" id="ARBA00072606"/>
    </source>
</evidence>
<keyword evidence="11" id="KW-1185">Reference proteome</keyword>
<evidence type="ECO:0000256" key="1">
    <source>
        <dbReference type="ARBA" id="ARBA00004917"/>
    </source>
</evidence>
<accession>A0A4R9K0G6</accession>
<reference evidence="10" key="1">
    <citation type="journal article" date="2019" name="PLoS Negl. Trop. Dis.">
        <title>Revisiting the worldwide diversity of Leptospira species in the environment.</title>
        <authorList>
            <person name="Vincent A.T."/>
            <person name="Schiettekatte O."/>
            <person name="Bourhy P."/>
            <person name="Veyrier F.J."/>
            <person name="Picardeau M."/>
        </authorList>
    </citation>
    <scope>NUCLEOTIDE SEQUENCE [LARGE SCALE GENOMIC DNA]</scope>
    <source>
        <strain evidence="10">201702476</strain>
    </source>
</reference>
<dbReference type="EC" id="2.5.1.78" evidence="3 9"/>
<evidence type="ECO:0000256" key="5">
    <source>
        <dbReference type="ARBA" id="ARBA00022679"/>
    </source>
</evidence>
<dbReference type="NCBIfam" id="TIGR00114">
    <property type="entry name" value="lumazine-synth"/>
    <property type="match status" value="1"/>
</dbReference>
<dbReference type="HAMAP" id="MF_00178">
    <property type="entry name" value="Lumazine_synth"/>
    <property type="match status" value="1"/>
</dbReference>
<dbReference type="PANTHER" id="PTHR21058:SF0">
    <property type="entry name" value="6,7-DIMETHYL-8-RIBITYLLUMAZINE SYNTHASE"/>
    <property type="match status" value="1"/>
</dbReference>
<organism evidence="10 11">
    <name type="scientific">Leptospira ognonensis</name>
    <dbReference type="NCBI Taxonomy" id="2484945"/>
    <lineage>
        <taxon>Bacteria</taxon>
        <taxon>Pseudomonadati</taxon>
        <taxon>Spirochaetota</taxon>
        <taxon>Spirochaetia</taxon>
        <taxon>Leptospirales</taxon>
        <taxon>Leptospiraceae</taxon>
        <taxon>Leptospira</taxon>
    </lineage>
</organism>
<dbReference type="InterPro" id="IPR002180">
    <property type="entry name" value="LS/RS"/>
</dbReference>
<feature type="binding site" evidence="9">
    <location>
        <position position="130"/>
    </location>
    <ligand>
        <name>(2S)-2-hydroxy-3-oxobutyl phosphate</name>
        <dbReference type="ChEBI" id="CHEBI:58830"/>
    </ligand>
</feature>
<evidence type="ECO:0000256" key="7">
    <source>
        <dbReference type="ARBA" id="ARBA00058151"/>
    </source>
</evidence>
<evidence type="ECO:0000256" key="4">
    <source>
        <dbReference type="ARBA" id="ARBA00022619"/>
    </source>
</evidence>
<dbReference type="AlphaFoldDB" id="A0A4R9K0G6"/>
<comment type="pathway">
    <text evidence="1 9">Cofactor biosynthesis; riboflavin biosynthesis; riboflavin from 2-hydroxy-3-oxobutyl phosphate and 5-amino-6-(D-ribitylamino)uracil: step 1/2.</text>
</comment>
<feature type="binding site" evidence="9">
    <location>
        <begin position="58"/>
        <end position="60"/>
    </location>
    <ligand>
        <name>5-amino-6-(D-ribitylamino)uracil</name>
        <dbReference type="ChEBI" id="CHEBI:15934"/>
    </ligand>
</feature>
<sequence length="157" mass="16652">MAVNKIEGSRIGKGQKHCVIVSKFNEFITESLLKGALDAFRQHGIPESDITVIYVPGAYELPGTVSKVIHSKKLSFSSIICLGAVIRGATSHYELVSGEAAKVGALSLTSQIPVIFGVITTETIEQAIERAGTKAGNKGYEAATTAIEMANLFQEIG</sequence>
<protein>
    <recommendedName>
        <fullName evidence="8 9">6,7-dimethyl-8-ribityllumazine synthase</fullName>
        <shortName evidence="9">DMRL synthase</shortName>
        <shortName evidence="9">LS</shortName>
        <shortName evidence="9">Lumazine synthase</shortName>
        <ecNumber evidence="3 9">2.5.1.78</ecNumber>
    </recommendedName>
</protein>
<dbReference type="InterPro" id="IPR034964">
    <property type="entry name" value="LS"/>
</dbReference>
<comment type="caution">
    <text evidence="10">The sequence shown here is derived from an EMBL/GenBank/DDBJ whole genome shotgun (WGS) entry which is preliminary data.</text>
</comment>
<feature type="binding site" evidence="9">
    <location>
        <position position="116"/>
    </location>
    <ligand>
        <name>5-amino-6-(D-ribitylamino)uracil</name>
        <dbReference type="ChEBI" id="CHEBI:15934"/>
    </ligand>
</feature>